<evidence type="ECO:0000313" key="6">
    <source>
        <dbReference type="EMBL" id="CAB4938438.1"/>
    </source>
</evidence>
<evidence type="ECO:0000259" key="5">
    <source>
        <dbReference type="PROSITE" id="PS51755"/>
    </source>
</evidence>
<dbReference type="GO" id="GO:0032993">
    <property type="term" value="C:protein-DNA complex"/>
    <property type="evidence" value="ECO:0007669"/>
    <property type="project" value="TreeGrafter"/>
</dbReference>
<dbReference type="Gene3D" id="1.10.10.10">
    <property type="entry name" value="Winged helix-like DNA-binding domain superfamily/Winged helix DNA-binding domain"/>
    <property type="match status" value="1"/>
</dbReference>
<reference evidence="6" key="1">
    <citation type="submission" date="2020-05" db="EMBL/GenBank/DDBJ databases">
        <authorList>
            <person name="Chiriac C."/>
            <person name="Salcher M."/>
            <person name="Ghai R."/>
            <person name="Kavagutti S V."/>
        </authorList>
    </citation>
    <scope>NUCLEOTIDE SEQUENCE</scope>
</reference>
<dbReference type="InterPro" id="IPR001867">
    <property type="entry name" value="OmpR/PhoB-type_DNA-bd"/>
</dbReference>
<evidence type="ECO:0000259" key="4">
    <source>
        <dbReference type="PROSITE" id="PS50110"/>
    </source>
</evidence>
<feature type="domain" description="OmpR/PhoB-type" evidence="5">
    <location>
        <begin position="140"/>
        <end position="237"/>
    </location>
</feature>
<dbReference type="AlphaFoldDB" id="A0A6J7J4Z0"/>
<dbReference type="InterPro" id="IPR016032">
    <property type="entry name" value="Sig_transdc_resp-reg_C-effctor"/>
</dbReference>
<proteinExistence type="predicted"/>
<dbReference type="EMBL" id="CAFBMX010000008">
    <property type="protein sequence ID" value="CAB4938438.1"/>
    <property type="molecule type" value="Genomic_DNA"/>
</dbReference>
<keyword evidence="2" id="KW-0238">DNA-binding</keyword>
<sequence length="237" mass="25706">MPSTRPSAAAARGGQATVLLVEDNTVLRETLGLTLSRAGMRAVFAADGAAGLDVFATTEPDVVVLDLGLPVLDGWQVLARIREQSDVPVLMLNAQSLEHDKVRGLEAGADDYLAKPFGTRELLARIRALARRPRTAPPATSLLRVESAELELDVRARIARLRGEPLELTPVEWRLLLALVRERGRALSRAELLALAWDDPAGIGPDRVKYAVLRLRRKLGAAGALIESVRGFGYRLV</sequence>
<dbReference type="Pfam" id="PF00486">
    <property type="entry name" value="Trans_reg_C"/>
    <property type="match status" value="1"/>
</dbReference>
<protein>
    <submittedName>
        <fullName evidence="6">Unannotated protein</fullName>
    </submittedName>
</protein>
<dbReference type="InterPro" id="IPR039420">
    <property type="entry name" value="WalR-like"/>
</dbReference>
<keyword evidence="3" id="KW-0804">Transcription</keyword>
<dbReference type="InterPro" id="IPR001789">
    <property type="entry name" value="Sig_transdc_resp-reg_receiver"/>
</dbReference>
<dbReference type="PROSITE" id="PS51755">
    <property type="entry name" value="OMPR_PHOB"/>
    <property type="match status" value="1"/>
</dbReference>
<dbReference type="PROSITE" id="PS50110">
    <property type="entry name" value="RESPONSE_REGULATORY"/>
    <property type="match status" value="1"/>
</dbReference>
<organism evidence="6">
    <name type="scientific">freshwater metagenome</name>
    <dbReference type="NCBI Taxonomy" id="449393"/>
    <lineage>
        <taxon>unclassified sequences</taxon>
        <taxon>metagenomes</taxon>
        <taxon>ecological metagenomes</taxon>
    </lineage>
</organism>
<dbReference type="SUPFAM" id="SSF46894">
    <property type="entry name" value="C-terminal effector domain of the bipartite response regulators"/>
    <property type="match status" value="1"/>
</dbReference>
<dbReference type="GO" id="GO:0000156">
    <property type="term" value="F:phosphorelay response regulator activity"/>
    <property type="evidence" value="ECO:0007669"/>
    <property type="project" value="TreeGrafter"/>
</dbReference>
<dbReference type="InterPro" id="IPR036388">
    <property type="entry name" value="WH-like_DNA-bd_sf"/>
</dbReference>
<dbReference type="GO" id="GO:0000976">
    <property type="term" value="F:transcription cis-regulatory region binding"/>
    <property type="evidence" value="ECO:0007669"/>
    <property type="project" value="TreeGrafter"/>
</dbReference>
<dbReference type="Gene3D" id="3.40.50.2300">
    <property type="match status" value="1"/>
</dbReference>
<evidence type="ECO:0000256" key="3">
    <source>
        <dbReference type="ARBA" id="ARBA00023163"/>
    </source>
</evidence>
<dbReference type="GO" id="GO:0006355">
    <property type="term" value="P:regulation of DNA-templated transcription"/>
    <property type="evidence" value="ECO:0007669"/>
    <property type="project" value="InterPro"/>
</dbReference>
<dbReference type="InterPro" id="IPR011006">
    <property type="entry name" value="CheY-like_superfamily"/>
</dbReference>
<keyword evidence="1" id="KW-0805">Transcription regulation</keyword>
<accession>A0A6J7J4Z0</accession>
<dbReference type="Gene3D" id="6.10.250.690">
    <property type="match status" value="1"/>
</dbReference>
<gene>
    <name evidence="6" type="ORF">UFOPK3674_01651</name>
</gene>
<dbReference type="CDD" id="cd00383">
    <property type="entry name" value="trans_reg_C"/>
    <property type="match status" value="1"/>
</dbReference>
<dbReference type="PANTHER" id="PTHR48111">
    <property type="entry name" value="REGULATOR OF RPOS"/>
    <property type="match status" value="1"/>
</dbReference>
<evidence type="ECO:0000256" key="2">
    <source>
        <dbReference type="ARBA" id="ARBA00023125"/>
    </source>
</evidence>
<evidence type="ECO:0000256" key="1">
    <source>
        <dbReference type="ARBA" id="ARBA00023015"/>
    </source>
</evidence>
<dbReference type="GO" id="GO:0005829">
    <property type="term" value="C:cytosol"/>
    <property type="evidence" value="ECO:0007669"/>
    <property type="project" value="TreeGrafter"/>
</dbReference>
<dbReference type="SUPFAM" id="SSF52172">
    <property type="entry name" value="CheY-like"/>
    <property type="match status" value="1"/>
</dbReference>
<feature type="domain" description="Response regulatory" evidence="4">
    <location>
        <begin position="17"/>
        <end position="130"/>
    </location>
</feature>
<dbReference type="SMART" id="SM00862">
    <property type="entry name" value="Trans_reg_C"/>
    <property type="match status" value="1"/>
</dbReference>
<dbReference type="SMART" id="SM00448">
    <property type="entry name" value="REC"/>
    <property type="match status" value="1"/>
</dbReference>
<dbReference type="Pfam" id="PF00072">
    <property type="entry name" value="Response_reg"/>
    <property type="match status" value="1"/>
</dbReference>
<dbReference type="CDD" id="cd17574">
    <property type="entry name" value="REC_OmpR"/>
    <property type="match status" value="1"/>
</dbReference>
<name>A0A6J7J4Z0_9ZZZZ</name>
<dbReference type="PANTHER" id="PTHR48111:SF67">
    <property type="entry name" value="TRANSCRIPTIONAL REGULATORY PROTEIN TCTD"/>
    <property type="match status" value="1"/>
</dbReference>